<accession>A0A2H0PZD4</accession>
<keyword evidence="1" id="KW-0812">Transmembrane</keyword>
<dbReference type="Proteomes" id="UP000231154">
    <property type="component" value="Unassembled WGS sequence"/>
</dbReference>
<protein>
    <submittedName>
        <fullName evidence="2">Manganese transporter</fullName>
    </submittedName>
</protein>
<evidence type="ECO:0000313" key="3">
    <source>
        <dbReference type="Proteomes" id="UP000231154"/>
    </source>
</evidence>
<feature type="non-terminal residue" evidence="2">
    <location>
        <position position="47"/>
    </location>
</feature>
<sequence length="47" mass="4849">IAPVILILILILSSSRKLMGSRVNGAWSKIIGGVAILLMAFAGVATI</sequence>
<feature type="non-terminal residue" evidence="2">
    <location>
        <position position="1"/>
    </location>
</feature>
<gene>
    <name evidence="2" type="ORF">COV40_00880</name>
</gene>
<keyword evidence="1" id="KW-1133">Transmembrane helix</keyword>
<reference evidence="2 3" key="1">
    <citation type="submission" date="2017-09" db="EMBL/GenBank/DDBJ databases">
        <title>Depth-based differentiation of microbial function through sediment-hosted aquifers and enrichment of novel symbionts in the deep terrestrial subsurface.</title>
        <authorList>
            <person name="Probst A.J."/>
            <person name="Ladd B."/>
            <person name="Jarett J.K."/>
            <person name="Geller-Mcgrath D.E."/>
            <person name="Sieber C.M."/>
            <person name="Emerson J.B."/>
            <person name="Anantharaman K."/>
            <person name="Thomas B.C."/>
            <person name="Malmstrom R."/>
            <person name="Stieglmeier M."/>
            <person name="Klingl A."/>
            <person name="Woyke T."/>
            <person name="Ryan C.M."/>
            <person name="Banfield J.F."/>
        </authorList>
    </citation>
    <scope>NUCLEOTIDE SEQUENCE [LARGE SCALE GENOMIC DNA]</scope>
    <source>
        <strain evidence="2">CG11_big_fil_rev_8_21_14_0_20_42_15</strain>
    </source>
</reference>
<evidence type="ECO:0000313" key="2">
    <source>
        <dbReference type="EMBL" id="PIR27432.1"/>
    </source>
</evidence>
<name>A0A2H0PZD4_9BACT</name>
<dbReference type="EMBL" id="PCXF01000023">
    <property type="protein sequence ID" value="PIR27432.1"/>
    <property type="molecule type" value="Genomic_DNA"/>
</dbReference>
<proteinExistence type="predicted"/>
<keyword evidence="1" id="KW-0472">Membrane</keyword>
<evidence type="ECO:0000256" key="1">
    <source>
        <dbReference type="SAM" id="Phobius"/>
    </source>
</evidence>
<dbReference type="AlphaFoldDB" id="A0A2H0PZD4"/>
<organism evidence="2 3">
    <name type="scientific">Candidatus Berkelbacteria bacterium CG11_big_fil_rev_8_21_14_0_20_42_15</name>
    <dbReference type="NCBI Taxonomy" id="1974517"/>
    <lineage>
        <taxon>Bacteria</taxon>
        <taxon>Candidatus Berkelbacteria</taxon>
    </lineage>
</organism>
<comment type="caution">
    <text evidence="2">The sequence shown here is derived from an EMBL/GenBank/DDBJ whole genome shotgun (WGS) entry which is preliminary data.</text>
</comment>
<feature type="transmembrane region" description="Helical" evidence="1">
    <location>
        <begin position="26"/>
        <end position="45"/>
    </location>
</feature>